<dbReference type="EMBL" id="JANBUP010002155">
    <property type="protein sequence ID" value="KAJ2801596.1"/>
    <property type="molecule type" value="Genomic_DNA"/>
</dbReference>
<reference evidence="1" key="1">
    <citation type="submission" date="2022-07" db="EMBL/GenBank/DDBJ databases">
        <title>Phylogenomic reconstructions and comparative analyses of Kickxellomycotina fungi.</title>
        <authorList>
            <person name="Reynolds N.K."/>
            <person name="Stajich J.E."/>
            <person name="Barry K."/>
            <person name="Grigoriev I.V."/>
            <person name="Crous P."/>
            <person name="Smith M.E."/>
        </authorList>
    </citation>
    <scope>NUCLEOTIDE SEQUENCE</scope>
    <source>
        <strain evidence="1">CBS 102833</strain>
    </source>
</reference>
<evidence type="ECO:0000313" key="2">
    <source>
        <dbReference type="Proteomes" id="UP001140096"/>
    </source>
</evidence>
<comment type="caution">
    <text evidence="1">The sequence shown here is derived from an EMBL/GenBank/DDBJ whole genome shotgun (WGS) entry which is preliminary data.</text>
</comment>
<dbReference type="Proteomes" id="UP001140096">
    <property type="component" value="Unassembled WGS sequence"/>
</dbReference>
<evidence type="ECO:0000313" key="1">
    <source>
        <dbReference type="EMBL" id="KAJ2801596.1"/>
    </source>
</evidence>
<name>A0ACC1L604_9FUNG</name>
<proteinExistence type="predicted"/>
<feature type="non-terminal residue" evidence="1">
    <location>
        <position position="1"/>
    </location>
</feature>
<keyword evidence="2" id="KW-1185">Reference proteome</keyword>
<protein>
    <submittedName>
        <fullName evidence="1">Uncharacterized protein</fullName>
    </submittedName>
</protein>
<sequence>VSDLKAVFEEFGKIKDVYIPLDFYTKESRGFGYVEFYEREDAETAYDRRRDILVLRKPVTVEFARGQRK</sequence>
<feature type="non-terminal residue" evidence="1">
    <location>
        <position position="69"/>
    </location>
</feature>
<accession>A0ACC1L604</accession>
<organism evidence="1 2">
    <name type="scientific">Coemansia furcata</name>
    <dbReference type="NCBI Taxonomy" id="417177"/>
    <lineage>
        <taxon>Eukaryota</taxon>
        <taxon>Fungi</taxon>
        <taxon>Fungi incertae sedis</taxon>
        <taxon>Zoopagomycota</taxon>
        <taxon>Kickxellomycotina</taxon>
        <taxon>Kickxellomycetes</taxon>
        <taxon>Kickxellales</taxon>
        <taxon>Kickxellaceae</taxon>
        <taxon>Coemansia</taxon>
    </lineage>
</organism>
<gene>
    <name evidence="1" type="ORF">H4S07_004892</name>
</gene>